<organism evidence="1 2">
    <name type="scientific">Imshaugia aleurites</name>
    <dbReference type="NCBI Taxonomy" id="172621"/>
    <lineage>
        <taxon>Eukaryota</taxon>
        <taxon>Fungi</taxon>
        <taxon>Dikarya</taxon>
        <taxon>Ascomycota</taxon>
        <taxon>Pezizomycotina</taxon>
        <taxon>Lecanoromycetes</taxon>
        <taxon>OSLEUM clade</taxon>
        <taxon>Lecanoromycetidae</taxon>
        <taxon>Lecanorales</taxon>
        <taxon>Lecanorineae</taxon>
        <taxon>Parmeliaceae</taxon>
        <taxon>Imshaugia</taxon>
    </lineage>
</organism>
<evidence type="ECO:0000313" key="1">
    <source>
        <dbReference type="EMBL" id="CAF9918757.1"/>
    </source>
</evidence>
<dbReference type="Proteomes" id="UP000664534">
    <property type="component" value="Unassembled WGS sequence"/>
</dbReference>
<dbReference type="AlphaFoldDB" id="A0A8H3I8F1"/>
<dbReference type="OrthoDB" id="3783539at2759"/>
<dbReference type="EMBL" id="CAJPDT010000021">
    <property type="protein sequence ID" value="CAF9918757.1"/>
    <property type="molecule type" value="Genomic_DNA"/>
</dbReference>
<reference evidence="1" key="1">
    <citation type="submission" date="2021-03" db="EMBL/GenBank/DDBJ databases">
        <authorList>
            <person name="Tagirdzhanova G."/>
        </authorList>
    </citation>
    <scope>NUCLEOTIDE SEQUENCE</scope>
</reference>
<comment type="caution">
    <text evidence="1">The sequence shown here is derived from an EMBL/GenBank/DDBJ whole genome shotgun (WGS) entry which is preliminary data.</text>
</comment>
<gene>
    <name evidence="1" type="ORF">IMSHALPRED_004404</name>
</gene>
<keyword evidence="2" id="KW-1185">Reference proteome</keyword>
<sequence length="145" mass="16629">MQHDIRCIPRSNLLTSTAVASAAQAQRLRATRISNELLRRRVDHEAAACPLPHHADLRYSIAQSNPAHEMINIAMDKRVNQVLELRYIDKGILSQMLTKLFPKQWNVEDQGDHCLLIVPRKLTEDEIKLLQKQTETKRESGQEVT</sequence>
<protein>
    <submittedName>
        <fullName evidence="1">Uncharacterized protein</fullName>
    </submittedName>
</protein>
<evidence type="ECO:0000313" key="2">
    <source>
        <dbReference type="Proteomes" id="UP000664534"/>
    </source>
</evidence>
<name>A0A8H3I8F1_9LECA</name>
<accession>A0A8H3I8F1</accession>
<proteinExistence type="predicted"/>